<sequence length="827" mass="89731">GRGPALTMLLGAPRPGGWDRGRVGERLQAALAGLQELQVLREKQRELVRAALAMPQRPAAGGEQQPLSAHSKEHRLESTLSALKEQLYRLRRQDVGLKSHLDQLDQRISELKLDVSKTSSEYLDSDSRPSSGFYDLSDGGSCSLSNSCTSVYSESISSSHTSLLPSSQHPKARLSVFDCRPKSADETTVHTTSFQQQGTYVSDGCRIAASRDVSGTSARSRPRPVSTGDVERLIPADARFQKEMDPKSVLPQYHNEDMHLLTVDPKFQNDLVSKNGIDVYPYPSPLHAVALQSPLFSLVGTSPESDFQAPPSKPMPAMTGPSLIKTRPATETKPGGYINKLLQLMRCKESGRAEAGEWVSLKSQPAAVHQGLIITPSAGGVKINSSSSQLEKQTSSLESGKAEGKTSRVVPEGECAKQQEAMSSMNEEQSCTQPDTEPSAVNSCYPAKSAARGFPLAEAAESSVEHSLSYSQLCQEDSSPDTWSAKVVPPKKLPIKWCGKAKLAYGGGHERVAQAEFVHAQFVPAESHQVRVKFASSKTKAVKIKRRNSEKVLRPGKQAFCMDKARGSHGATQLPAEWNQLQRPQGMKSLARRPSYPSDMASRSCSESSLFPVQVRLPIVLSRPELYGASANMLYSLEAACVDPANKKKQHKWQSAVEISAKAHPAGLAHNFGPGAPRQSARRAGISTLSVRAHSKAQCHRDYAKSESDHSEYSAECASLFHSTIAETSEGEVSDFTANRFGDNESSESDSDGSSSNTSPSLALDCDEGDEGELIWPEDSVRQSVTVQASSKPLPPLPKICRIKASKALKKKIRRFQPSSLKVMTMV</sequence>
<accession>A0A7K6GHG7</accession>
<dbReference type="InterPro" id="IPR024843">
    <property type="entry name" value="Dapper"/>
</dbReference>
<organism evidence="4 5">
    <name type="scientific">Malurus elegans</name>
    <name type="common">Red-winged fairywren</name>
    <dbReference type="NCBI Taxonomy" id="720584"/>
    <lineage>
        <taxon>Eukaryota</taxon>
        <taxon>Metazoa</taxon>
        <taxon>Chordata</taxon>
        <taxon>Craniata</taxon>
        <taxon>Vertebrata</taxon>
        <taxon>Euteleostomi</taxon>
        <taxon>Archelosauria</taxon>
        <taxon>Archosauria</taxon>
        <taxon>Dinosauria</taxon>
        <taxon>Saurischia</taxon>
        <taxon>Theropoda</taxon>
        <taxon>Coelurosauria</taxon>
        <taxon>Aves</taxon>
        <taxon>Neognathae</taxon>
        <taxon>Neoaves</taxon>
        <taxon>Telluraves</taxon>
        <taxon>Australaves</taxon>
        <taxon>Passeriformes</taxon>
        <taxon>Meliphagoidea</taxon>
        <taxon>Maluridae</taxon>
        <taxon>Malurus</taxon>
    </lineage>
</organism>
<dbReference type="PANTHER" id="PTHR15919:SF13">
    <property type="entry name" value="DAPPER HOMOLOG 2"/>
    <property type="match status" value="1"/>
</dbReference>
<keyword evidence="2" id="KW-0175">Coiled coil</keyword>
<comment type="similarity">
    <text evidence="1">Belongs to the dapper family.</text>
</comment>
<feature type="non-terminal residue" evidence="4">
    <location>
        <position position="1"/>
    </location>
</feature>
<evidence type="ECO:0000313" key="4">
    <source>
        <dbReference type="EMBL" id="NWV62789.1"/>
    </source>
</evidence>
<feature type="region of interest" description="Disordered" evidence="3">
    <location>
        <begin position="384"/>
        <end position="410"/>
    </location>
</feature>
<dbReference type="PANTHER" id="PTHR15919">
    <property type="entry name" value="DAPPER-RELATED"/>
    <property type="match status" value="1"/>
</dbReference>
<feature type="region of interest" description="Disordered" evidence="3">
    <location>
        <begin position="732"/>
        <end position="762"/>
    </location>
</feature>
<evidence type="ECO:0000256" key="3">
    <source>
        <dbReference type="SAM" id="MobiDB-lite"/>
    </source>
</evidence>
<name>A0A7K6GHG7_9PASS</name>
<dbReference type="Pfam" id="PF15268">
    <property type="entry name" value="Dapper"/>
    <property type="match status" value="1"/>
</dbReference>
<dbReference type="GO" id="GO:0005737">
    <property type="term" value="C:cytoplasm"/>
    <property type="evidence" value="ECO:0007669"/>
    <property type="project" value="TreeGrafter"/>
</dbReference>
<feature type="region of interest" description="Disordered" evidence="3">
    <location>
        <begin position="302"/>
        <end position="331"/>
    </location>
</feature>
<evidence type="ECO:0000256" key="1">
    <source>
        <dbReference type="ARBA" id="ARBA00010807"/>
    </source>
</evidence>
<evidence type="ECO:0000256" key="2">
    <source>
        <dbReference type="ARBA" id="ARBA00023054"/>
    </source>
</evidence>
<dbReference type="EMBL" id="VZRP01007183">
    <property type="protein sequence ID" value="NWV62789.1"/>
    <property type="molecule type" value="Genomic_DNA"/>
</dbReference>
<feature type="non-terminal residue" evidence="4">
    <location>
        <position position="827"/>
    </location>
</feature>
<feature type="region of interest" description="Disordered" evidence="3">
    <location>
        <begin position="54"/>
        <end position="75"/>
    </location>
</feature>
<comment type="caution">
    <text evidence="4">The sequence shown here is derived from an EMBL/GenBank/DDBJ whole genome shotgun (WGS) entry which is preliminary data.</text>
</comment>
<gene>
    <name evidence="4" type="primary">Dact2</name>
    <name evidence="4" type="ORF">MALELE_R07136</name>
</gene>
<feature type="compositionally biased region" description="Low complexity" evidence="3">
    <location>
        <begin position="385"/>
        <end position="399"/>
    </location>
</feature>
<evidence type="ECO:0000313" key="5">
    <source>
        <dbReference type="Proteomes" id="UP000564407"/>
    </source>
</evidence>
<keyword evidence="5" id="KW-1185">Reference proteome</keyword>
<reference evidence="4 5" key="1">
    <citation type="submission" date="2019-09" db="EMBL/GenBank/DDBJ databases">
        <title>Bird 10,000 Genomes (B10K) Project - Family phase.</title>
        <authorList>
            <person name="Zhang G."/>
        </authorList>
    </citation>
    <scope>NUCLEOTIDE SEQUENCE [LARGE SCALE GENOMIC DNA]</scope>
    <source>
        <strain evidence="4">B10K-DU-029-44</strain>
        <tissue evidence="4">Heart</tissue>
    </source>
</reference>
<dbReference type="GO" id="GO:1900108">
    <property type="term" value="P:negative regulation of nodal signaling pathway"/>
    <property type="evidence" value="ECO:0007669"/>
    <property type="project" value="TreeGrafter"/>
</dbReference>
<protein>
    <submittedName>
        <fullName evidence="4">DACT2 protein</fullName>
    </submittedName>
</protein>
<proteinExistence type="inferred from homology"/>
<dbReference type="AlphaFoldDB" id="A0A7K6GHG7"/>
<dbReference type="Proteomes" id="UP000564407">
    <property type="component" value="Unassembled WGS sequence"/>
</dbReference>